<dbReference type="AlphaFoldDB" id="A0A401Z9N4"/>
<keyword evidence="2" id="KW-1185">Reference proteome</keyword>
<protein>
    <recommendedName>
        <fullName evidence="3">DUF4352 domain-containing protein</fullName>
    </recommendedName>
</protein>
<comment type="caution">
    <text evidence="1">The sequence shown here is derived from an EMBL/GenBank/DDBJ whole genome shotgun (WGS) entry which is preliminary data.</text>
</comment>
<dbReference type="Proteomes" id="UP000287224">
    <property type="component" value="Unassembled WGS sequence"/>
</dbReference>
<sequence>MPGLLLLIVALVLILGVALYFILPLLGIGKATQSAISTTDLQTTIDYAGVNITLQNVQQARNFLDDPQSRSDGMVRVHVQETNRSKNSTTLIYSTIAHAVLPGGKEVPLLYASNNPKLASGETQSTDLDFAVPTSIQANQITLRLGTVDEARMDIPLRPHADVGKYATKSIDVNKMASYFSLNYEVTQATTQWSLDGQQAPKGMRYLILTFKIDNPLLQSVIVGSPFDYMQVKSGSQSMPPQQANVPISFASHVQGQDGSAVFLVPQDTTAMSLVLGNKDGDGFDPDTINFTI</sequence>
<dbReference type="EMBL" id="BIFQ01000001">
    <property type="protein sequence ID" value="GCE03577.1"/>
    <property type="molecule type" value="Genomic_DNA"/>
</dbReference>
<accession>A0A401Z9N4</accession>
<evidence type="ECO:0000313" key="2">
    <source>
        <dbReference type="Proteomes" id="UP000287224"/>
    </source>
</evidence>
<reference evidence="2" key="1">
    <citation type="submission" date="2018-12" db="EMBL/GenBank/DDBJ databases">
        <title>Tengunoibacter tsumagoiensis gen. nov., sp. nov., Dictyobacter kobayashii sp. nov., D. alpinus sp. nov., and D. joshuensis sp. nov. and description of Dictyobacteraceae fam. nov. within the order Ktedonobacterales isolated from Tengu-no-mugimeshi.</title>
        <authorList>
            <person name="Wang C.M."/>
            <person name="Zheng Y."/>
            <person name="Sakai Y."/>
            <person name="Toyoda A."/>
            <person name="Minakuchi Y."/>
            <person name="Abe K."/>
            <person name="Yokota A."/>
            <person name="Yabe S."/>
        </authorList>
    </citation>
    <scope>NUCLEOTIDE SEQUENCE [LARGE SCALE GENOMIC DNA]</scope>
    <source>
        <strain evidence="2">S-27</strain>
    </source>
</reference>
<evidence type="ECO:0000313" key="1">
    <source>
        <dbReference type="EMBL" id="GCE03577.1"/>
    </source>
</evidence>
<evidence type="ECO:0008006" key="3">
    <source>
        <dbReference type="Google" id="ProtNLM"/>
    </source>
</evidence>
<proteinExistence type="predicted"/>
<organism evidence="1 2">
    <name type="scientific">Dictyobacter aurantiacus</name>
    <dbReference type="NCBI Taxonomy" id="1936993"/>
    <lineage>
        <taxon>Bacteria</taxon>
        <taxon>Bacillati</taxon>
        <taxon>Chloroflexota</taxon>
        <taxon>Ktedonobacteria</taxon>
        <taxon>Ktedonobacterales</taxon>
        <taxon>Dictyobacteraceae</taxon>
        <taxon>Dictyobacter</taxon>
    </lineage>
</organism>
<gene>
    <name evidence="1" type="ORF">KDAU_09060</name>
</gene>
<name>A0A401Z9N4_9CHLR</name>